<organism evidence="5 6">
    <name type="scientific">Syntrophorhabdus aromaticivorans</name>
    <dbReference type="NCBI Taxonomy" id="328301"/>
    <lineage>
        <taxon>Bacteria</taxon>
        <taxon>Pseudomonadati</taxon>
        <taxon>Thermodesulfobacteriota</taxon>
        <taxon>Syntrophorhabdia</taxon>
        <taxon>Syntrophorhabdales</taxon>
        <taxon>Syntrophorhabdaceae</taxon>
        <taxon>Syntrophorhabdus</taxon>
    </lineage>
</organism>
<reference evidence="5" key="1">
    <citation type="journal article" date="2020" name="Biotechnol. Biofuels">
        <title>New insights from the biogas microbiome by comprehensive genome-resolved metagenomics of nearly 1600 species originating from multiple anaerobic digesters.</title>
        <authorList>
            <person name="Campanaro S."/>
            <person name="Treu L."/>
            <person name="Rodriguez-R L.M."/>
            <person name="Kovalovszki A."/>
            <person name="Ziels R.M."/>
            <person name="Maus I."/>
            <person name="Zhu X."/>
            <person name="Kougias P.G."/>
            <person name="Basile A."/>
            <person name="Luo G."/>
            <person name="Schluter A."/>
            <person name="Konstantinidis K.T."/>
            <person name="Angelidaki I."/>
        </authorList>
    </citation>
    <scope>NUCLEOTIDE SEQUENCE</scope>
    <source>
        <strain evidence="5">AS06rmzACSIP_7</strain>
    </source>
</reference>
<dbReference type="PANTHER" id="PTHR30302">
    <property type="entry name" value="HYDROGENASE 1 MATURATION PROTEASE"/>
    <property type="match status" value="1"/>
</dbReference>
<proteinExistence type="inferred from homology"/>
<dbReference type="InterPro" id="IPR023430">
    <property type="entry name" value="Pept_HybD-like_dom_sf"/>
</dbReference>
<keyword evidence="3" id="KW-0064">Aspartyl protease</keyword>
<evidence type="ECO:0000256" key="1">
    <source>
        <dbReference type="ARBA" id="ARBA00006814"/>
    </source>
</evidence>
<accession>A0A971S1E0</accession>
<gene>
    <name evidence="5" type="ORF">GXY80_11540</name>
</gene>
<dbReference type="NCBIfam" id="TIGR00072">
    <property type="entry name" value="hydrog_prot"/>
    <property type="match status" value="1"/>
</dbReference>
<evidence type="ECO:0000256" key="2">
    <source>
        <dbReference type="ARBA" id="ARBA00022670"/>
    </source>
</evidence>
<comment type="similarity">
    <text evidence="1">Belongs to the peptidase A31 family.</text>
</comment>
<dbReference type="AlphaFoldDB" id="A0A971S1E0"/>
<comment type="caution">
    <text evidence="5">The sequence shown here is derived from an EMBL/GenBank/DDBJ whole genome shotgun (WGS) entry which is preliminary data.</text>
</comment>
<keyword evidence="2 5" id="KW-0645">Protease</keyword>
<dbReference type="GO" id="GO:0016485">
    <property type="term" value="P:protein processing"/>
    <property type="evidence" value="ECO:0007669"/>
    <property type="project" value="TreeGrafter"/>
</dbReference>
<protein>
    <submittedName>
        <fullName evidence="5">Hydrogenase maturation protease</fullName>
    </submittedName>
</protein>
<dbReference type="CDD" id="cd00518">
    <property type="entry name" value="H2MP"/>
    <property type="match status" value="1"/>
</dbReference>
<dbReference type="GO" id="GO:0004190">
    <property type="term" value="F:aspartic-type endopeptidase activity"/>
    <property type="evidence" value="ECO:0007669"/>
    <property type="project" value="UniProtKB-KW"/>
</dbReference>
<evidence type="ECO:0000313" key="5">
    <source>
        <dbReference type="EMBL" id="NLW36093.1"/>
    </source>
</evidence>
<dbReference type="Proteomes" id="UP000777265">
    <property type="component" value="Unassembled WGS sequence"/>
</dbReference>
<name>A0A971S1E0_9BACT</name>
<dbReference type="PANTHER" id="PTHR30302:SF1">
    <property type="entry name" value="HYDROGENASE 2 MATURATION PROTEASE"/>
    <property type="match status" value="1"/>
</dbReference>
<evidence type="ECO:0000256" key="4">
    <source>
        <dbReference type="ARBA" id="ARBA00022801"/>
    </source>
</evidence>
<keyword evidence="4" id="KW-0378">Hydrolase</keyword>
<dbReference type="GO" id="GO:0008047">
    <property type="term" value="F:enzyme activator activity"/>
    <property type="evidence" value="ECO:0007669"/>
    <property type="project" value="InterPro"/>
</dbReference>
<dbReference type="Pfam" id="PF01750">
    <property type="entry name" value="HycI"/>
    <property type="match status" value="1"/>
</dbReference>
<sequence length="158" mass="16947">MARNKTLVIGLGNTILADDGVGIYAARAIAQECASMPGVDIVEASIGGIGLLDLIMGYDRVILVDAIATKGEAPGKIYRLSLEDLGNPAAFPSGPHFLDVRSAAELGKRLGYPMPRTFHIYAVEIKDNTTFSETLTPDVEKAIPALVKQVIEHLREDE</sequence>
<reference evidence="5" key="2">
    <citation type="submission" date="2020-01" db="EMBL/GenBank/DDBJ databases">
        <authorList>
            <person name="Campanaro S."/>
        </authorList>
    </citation>
    <scope>NUCLEOTIDE SEQUENCE</scope>
    <source>
        <strain evidence="5">AS06rmzACSIP_7</strain>
    </source>
</reference>
<evidence type="ECO:0000313" key="6">
    <source>
        <dbReference type="Proteomes" id="UP000777265"/>
    </source>
</evidence>
<dbReference type="SUPFAM" id="SSF53163">
    <property type="entry name" value="HybD-like"/>
    <property type="match status" value="1"/>
</dbReference>
<dbReference type="EMBL" id="JAAYEE010000211">
    <property type="protein sequence ID" value="NLW36093.1"/>
    <property type="molecule type" value="Genomic_DNA"/>
</dbReference>
<dbReference type="Gene3D" id="3.40.50.1450">
    <property type="entry name" value="HybD-like"/>
    <property type="match status" value="1"/>
</dbReference>
<dbReference type="PRINTS" id="PR00446">
    <property type="entry name" value="HYDRGNUPTAKE"/>
</dbReference>
<dbReference type="InterPro" id="IPR000671">
    <property type="entry name" value="Peptidase_A31"/>
</dbReference>
<evidence type="ECO:0000256" key="3">
    <source>
        <dbReference type="ARBA" id="ARBA00022750"/>
    </source>
</evidence>